<organism evidence="16 17">
    <name type="scientific">Cotesia congregata</name>
    <name type="common">Parasitoid wasp</name>
    <name type="synonym">Apanteles congregatus</name>
    <dbReference type="NCBI Taxonomy" id="51543"/>
    <lineage>
        <taxon>Eukaryota</taxon>
        <taxon>Metazoa</taxon>
        <taxon>Ecdysozoa</taxon>
        <taxon>Arthropoda</taxon>
        <taxon>Hexapoda</taxon>
        <taxon>Insecta</taxon>
        <taxon>Pterygota</taxon>
        <taxon>Neoptera</taxon>
        <taxon>Endopterygota</taxon>
        <taxon>Hymenoptera</taxon>
        <taxon>Apocrita</taxon>
        <taxon>Ichneumonoidea</taxon>
        <taxon>Braconidae</taxon>
        <taxon>Microgastrinae</taxon>
        <taxon>Cotesia</taxon>
    </lineage>
</organism>
<feature type="compositionally biased region" description="Basic and acidic residues" evidence="14">
    <location>
        <begin position="939"/>
        <end position="953"/>
    </location>
</feature>
<feature type="compositionally biased region" description="Low complexity" evidence="14">
    <location>
        <begin position="626"/>
        <end position="637"/>
    </location>
</feature>
<keyword evidence="7" id="KW-0804">Transcription</keyword>
<feature type="region of interest" description="Disordered" evidence="14">
    <location>
        <begin position="95"/>
        <end position="195"/>
    </location>
</feature>
<feature type="compositionally biased region" description="Low complexity" evidence="14">
    <location>
        <begin position="822"/>
        <end position="883"/>
    </location>
</feature>
<feature type="compositionally biased region" description="Polar residues" evidence="14">
    <location>
        <begin position="1472"/>
        <end position="1486"/>
    </location>
</feature>
<protein>
    <recommendedName>
        <fullName evidence="11">YLP motif-containing protein 1</fullName>
    </recommendedName>
    <alternativeName>
        <fullName evidence="12">Nuclear protein ZAP3</fullName>
    </alternativeName>
</protein>
<feature type="compositionally biased region" description="Basic and acidic residues" evidence="14">
    <location>
        <begin position="975"/>
        <end position="990"/>
    </location>
</feature>
<keyword evidence="4" id="KW-1017">Isopeptide bond</keyword>
<feature type="region of interest" description="Disordered" evidence="14">
    <location>
        <begin position="691"/>
        <end position="1675"/>
    </location>
</feature>
<evidence type="ECO:0000256" key="6">
    <source>
        <dbReference type="ARBA" id="ARBA00023015"/>
    </source>
</evidence>
<feature type="compositionally biased region" description="Low complexity" evidence="14">
    <location>
        <begin position="440"/>
        <end position="470"/>
    </location>
</feature>
<feature type="compositionally biased region" description="Pro residues" evidence="14">
    <location>
        <begin position="145"/>
        <end position="164"/>
    </location>
</feature>
<evidence type="ECO:0000313" key="16">
    <source>
        <dbReference type="EMBL" id="CAG5097463.1"/>
    </source>
</evidence>
<sequence>MQNWGQWQVPPAGTAAGPMPQPPAAPGYPATGTDPMATMQAYMQYYNQPAPSGYTTEQWAAAQQQNWAQWQQWQQQYQQWQAQYGAKYQESMKQMSSMTSGLQPPPLPKEDFSTKPPLPPENMNQNLGMPPPTQNNFPFAFKPNVNPPLPPGQPPPPPENPPPSDNDLTGIKRSANDHLNTSSAKKTKSEDDELTDAERTFDAQFKQWEEQFNKWKLQNADHPDKAQYKQYEAKWTSWREKLIERREQMRKKREAQKAKVEAEKKKTLPGGDKLLNILSNTENQGLINNLLGIGKTLGLSGKEASSVSTSQPASASVTASLPVQAPVQPTIPVMSTTMTPEASQQAWAAQQWAQYSMAAMTVPSYTSYPPPVIPPPAPLVAPSSLGYQPMAPPPNPLGNFSQPPPGFPSNNFSQPSSGGSSGNQNAPFKPDDNSNAPFRNDQYNNNNKNNNNNNNNNNSNNNNNNQSYNDRFGSNDSNNRQGQDSMGQFRSNDSFNRDSGPNRFNQDDRSNFSGDRFRRDGQSGRDFGFDNRSNDYRSGDSFGSKDRSNDRNFGDDRFSRDDGNSRDNNRFGGANRDSFNSSSDRGSGSNNREQMDSEDRFGNNQFNDDRFGSDRFNSGSDRRDNFGNSNNRNQGRNSRFDQTPEMSPELKKLMEKRRVAMDIFKPSGTFLGADKSDTNFGSLSESFKKITGDSPFLPRNRSSDFGRNSFSDNNKGSFSDSFNKGSGSFVSNNDSDNRFRDDFRSRGSDFNQRGSDDFNNRFDNTGPRGSNDFGPRGRDFGPRGSDSDFGKDRGFGSMMNRSKTPPRDDARQNDFMKPSPLMEGRQQGMEGRQQGMEGRQQGIEGPQQGMEGRQQGMEGRQQGMEGRQQGMEGRQQGMEGRQQGMEERQSLMGERPPLMGERPPLMGERPPLIGEHPPLMGERPPLMGERPSLMGDRPPLIERRSPQPEDHSMMKKGYSTMTEDQSTMKENQTPSEEKQLSAVNEKENKSEPVISPSNLPPMDIPPWMDSQMIQNRSDDKDHGTVESFSVPEKSNEANNSETKTEVDKNQAARIVEPEKKLDVLPFMGENDPKPEDLNMEPPPELPNLGPVDRPFETKEQGRDFNSNSSDKPFEKREFESRPFSGNEPNSFESKNSDSFGPKGSRKPNTFDSKRSDSFGPRNSDRFGPRGPDGFGPQGSDSFGFKRPDPFGLKGPAPFGRQETDSFEQKGPEPFGPRGSDSFGPRGSDSFGPKGNDSFGPREKDSFGPRGSDSFGPKGNDSFGPRGNDSFGPRGNDLFGPRGNDSFGPRGNDSFGPRGNDSFGPRGNDSFGPRGNDSFGPRGNDSFGPRGNDSFGPKGPDSFGPRGSDMFGPRENDSFGPRGPDSFGPRGFDSFGPKTGFDSFGSSGPGPFGPRGPDSFGPRGPDSFGPRGPDSFGSRFGSDMFGPRGPAPFEQRRTESLDSRGSEGSSFRNLDLFGPKGPDPFGPRDQSDNRFSSSFGPSMNNQRGSSLLGGPGGLNDDPFSARNPNDPFLGPRGPDDSDFRPGNSGPSFSSRTFSDLQFITPSSEKPAPLRGLNEKTFGPNQAADDPPKIPSLLSVKFDPPIGMLKETRDDIKDSHPLDSNRPFDRPFGPNSISGPGPGSQLGPDRDLPMRQNFPMKDFLPRDNNSVSLLGPGPSSGPGPGPFSSSFGPMQGGSNDMQPGFNKPPMDMDNSFSRRMGNQPGVRRDGPMHPSFCIEKQFNYNHGDGAPNEVFKEYKPSKVTDYGHIRRPSNQDYVTPVHCFDYSHGRLKPVVPDHEIYPRLEFQYWQENEHNLKEYNDSFSAYKNRLIRSKMANKRNRREPSPVWKREERKRFSDHYSSWDREDNRRDRDRDRDRERDRDNRGKDHRDDKRVDNWEDRRGESREDRRRNNRDEKRSDRGKRDSFSSGHHSGYSKDSKDYKDNKDSKDHKETRDKKERQPSWEIEIEKLSEETARKNASEAEKAREKLNRNQKDSNTEIKKDEERSKGNVSRQENSLNNIADASNQDSSQDVTNIEPKSPPRTMELAKTSNLTIIDDLLFPPGRQNRPPKIAIILRGPPGSGKSFVAKLIKDKELEQAGSAPRILSLDDYFLTEKEIESTDDNGKKIINKEMVYEYEEGMESSYLTSLVKAFKKNIVDGFFNFIILDSINEKISDYEEMWSFAKSKGFRVYICEMDMDVQICLKRNVHNRTEDEINRIIDYFEPTPNYHQKLDVSSLLQDEAIEQVQMEEVTPLTDKKSTDSNEDSQDSQEGQNPLGVSKWEKMEAEDKLDRLDGLAKRKNDSKPQTMEDFLQVRWADLEERKQQEKLRAVGFVVGQTNWNRMMDPTMGSSALTRTNSL</sequence>
<evidence type="ECO:0000259" key="15">
    <source>
        <dbReference type="Pfam" id="PF26583"/>
    </source>
</evidence>
<dbReference type="InterPro" id="IPR027417">
    <property type="entry name" value="P-loop_NTPase"/>
</dbReference>
<accession>A0A8J2HJN1</accession>
<dbReference type="PANTHER" id="PTHR13413">
    <property type="entry name" value="YLP MOTIF CONTAINING PROTEIN NUCLEAR PROTEIN ZAP"/>
    <property type="match status" value="1"/>
</dbReference>
<feature type="compositionally biased region" description="Basic and acidic residues" evidence="14">
    <location>
        <begin position="775"/>
        <end position="794"/>
    </location>
</feature>
<feature type="compositionally biased region" description="Basic and acidic residues" evidence="14">
    <location>
        <begin position="1042"/>
        <end position="1062"/>
    </location>
</feature>
<feature type="compositionally biased region" description="Basic and acidic residues" evidence="14">
    <location>
        <begin position="1837"/>
        <end position="1904"/>
    </location>
</feature>
<dbReference type="Pfam" id="PF26583">
    <property type="entry name" value="Spectrin_YLPM1"/>
    <property type="match status" value="1"/>
</dbReference>
<dbReference type="Proteomes" id="UP000786811">
    <property type="component" value="Unassembled WGS sequence"/>
</dbReference>
<feature type="compositionally biased region" description="Basic and acidic residues" evidence="14">
    <location>
        <begin position="1093"/>
        <end position="1102"/>
    </location>
</feature>
<keyword evidence="17" id="KW-1185">Reference proteome</keyword>
<comment type="caution">
    <text evidence="16">The sequence shown here is derived from an EMBL/GenBank/DDBJ whole genome shotgun (WGS) entry which is preliminary data.</text>
</comment>
<proteinExistence type="predicted"/>
<feature type="region of interest" description="Disordered" evidence="14">
    <location>
        <begin position="1837"/>
        <end position="2024"/>
    </location>
</feature>
<comment type="function">
    <text evidence="9">Plays a role in the reduction of telomerase activity during differentiation of embryonic stem cells by binding to the core promoter of TERT and controlling its down-regulation.</text>
</comment>
<dbReference type="InterPro" id="IPR058903">
    <property type="entry name" value="Spectrin_YLPM1-like"/>
</dbReference>
<feature type="compositionally biased region" description="Polar residues" evidence="14">
    <location>
        <begin position="1126"/>
        <end position="1138"/>
    </location>
</feature>
<dbReference type="Gene3D" id="3.40.50.300">
    <property type="entry name" value="P-loop containing nucleotide triphosphate hydrolases"/>
    <property type="match status" value="1"/>
</dbReference>
<dbReference type="GO" id="GO:0016607">
    <property type="term" value="C:nuclear speck"/>
    <property type="evidence" value="ECO:0007669"/>
    <property type="project" value="UniProtKB-SubCell"/>
</dbReference>
<evidence type="ECO:0000256" key="9">
    <source>
        <dbReference type="ARBA" id="ARBA00058677"/>
    </source>
</evidence>
<feature type="compositionally biased region" description="Pro residues" evidence="14">
    <location>
        <begin position="390"/>
        <end position="407"/>
    </location>
</feature>
<evidence type="ECO:0000256" key="10">
    <source>
        <dbReference type="ARBA" id="ARBA00065932"/>
    </source>
</evidence>
<feature type="compositionally biased region" description="Basic and acidic residues" evidence="14">
    <location>
        <begin position="1913"/>
        <end position="1987"/>
    </location>
</feature>
<comment type="subcellular location">
    <subcellularLocation>
        <location evidence="1">Nucleus speckle</location>
    </subcellularLocation>
</comment>
<evidence type="ECO:0000256" key="13">
    <source>
        <dbReference type="SAM" id="Coils"/>
    </source>
</evidence>
<feature type="compositionally biased region" description="Basic and acidic residues" evidence="14">
    <location>
        <begin position="1201"/>
        <end position="1210"/>
    </location>
</feature>
<feature type="compositionally biased region" description="Basic and acidic residues" evidence="14">
    <location>
        <begin position="735"/>
        <end position="747"/>
    </location>
</feature>
<dbReference type="SUPFAM" id="SSF52540">
    <property type="entry name" value="P-loop containing nucleoside triphosphate hydrolases"/>
    <property type="match status" value="1"/>
</dbReference>
<feature type="compositionally biased region" description="Basic and acidic residues" evidence="14">
    <location>
        <begin position="805"/>
        <end position="814"/>
    </location>
</feature>
<evidence type="ECO:0000256" key="5">
    <source>
        <dbReference type="ARBA" id="ARBA00022843"/>
    </source>
</evidence>
<feature type="compositionally biased region" description="Polar residues" evidence="14">
    <location>
        <begin position="959"/>
        <end position="974"/>
    </location>
</feature>
<evidence type="ECO:0000256" key="11">
    <source>
        <dbReference type="ARBA" id="ARBA00068971"/>
    </source>
</evidence>
<evidence type="ECO:0000256" key="3">
    <source>
        <dbReference type="ARBA" id="ARBA00022491"/>
    </source>
</evidence>
<feature type="compositionally biased region" description="Basic and acidic residues" evidence="14">
    <location>
        <begin position="1111"/>
        <end position="1120"/>
    </location>
</feature>
<dbReference type="InterPro" id="IPR026314">
    <property type="entry name" value="YLP_motif_con_p1"/>
</dbReference>
<name>A0A8J2HJN1_COTCN</name>
<dbReference type="GO" id="GO:0032204">
    <property type="term" value="P:regulation of telomere maintenance"/>
    <property type="evidence" value="ECO:0007669"/>
    <property type="project" value="TreeGrafter"/>
</dbReference>
<reference evidence="16" key="1">
    <citation type="submission" date="2021-04" db="EMBL/GenBank/DDBJ databases">
        <authorList>
            <person name="Chebbi M.A.C M."/>
        </authorList>
    </citation>
    <scope>NUCLEOTIDE SEQUENCE</scope>
</reference>
<dbReference type="FunFam" id="3.40.50.300:FF:000399">
    <property type="entry name" value="YLP motif containing 1"/>
    <property type="match status" value="1"/>
</dbReference>
<dbReference type="PANTHER" id="PTHR13413:SF0">
    <property type="entry name" value="YLP MOTIF-CONTAINING PROTEIN 1"/>
    <property type="match status" value="1"/>
</dbReference>
<feature type="compositionally biased region" description="Polar residues" evidence="14">
    <location>
        <begin position="703"/>
        <end position="730"/>
    </location>
</feature>
<dbReference type="OrthoDB" id="513595at2759"/>
<feature type="compositionally biased region" description="Basic and acidic residues" evidence="14">
    <location>
        <begin position="1588"/>
        <end position="1607"/>
    </location>
</feature>
<feature type="domain" description="YLPM1-like spectrin repeat" evidence="15">
    <location>
        <begin position="186"/>
        <end position="265"/>
    </location>
</feature>
<comment type="subunit">
    <text evidence="10">Interacts with PPP1CA and NCOA5. Forms a complex with ILF2, ILF3, KHDRBS1, RBMX, NCOA5 and PPP1CA.</text>
</comment>
<feature type="compositionally biased region" description="Basic and acidic residues" evidence="14">
    <location>
        <begin position="505"/>
        <end position="569"/>
    </location>
</feature>
<feature type="compositionally biased region" description="Basic and acidic residues" evidence="14">
    <location>
        <begin position="1151"/>
        <end position="1167"/>
    </location>
</feature>
<feature type="compositionally biased region" description="Basic and acidic residues" evidence="14">
    <location>
        <begin position="593"/>
        <end position="613"/>
    </location>
</feature>
<keyword evidence="2" id="KW-0488">Methylation</keyword>
<dbReference type="EMBL" id="CAJNRD030001121">
    <property type="protein sequence ID" value="CAG5097463.1"/>
    <property type="molecule type" value="Genomic_DNA"/>
</dbReference>
<evidence type="ECO:0000256" key="2">
    <source>
        <dbReference type="ARBA" id="ARBA00022481"/>
    </source>
</evidence>
<feature type="compositionally biased region" description="Low complexity" evidence="14">
    <location>
        <begin position="408"/>
        <end position="425"/>
    </location>
</feature>
<keyword evidence="13" id="KW-0175">Coiled coil</keyword>
<keyword evidence="5" id="KW-0832">Ubl conjugation</keyword>
<evidence type="ECO:0000256" key="8">
    <source>
        <dbReference type="ARBA" id="ARBA00023242"/>
    </source>
</evidence>
<feature type="compositionally biased region" description="Low complexity" evidence="14">
    <location>
        <begin position="1394"/>
        <end position="1406"/>
    </location>
</feature>
<feature type="compositionally biased region" description="Polar residues" evidence="14">
    <location>
        <begin position="1988"/>
        <end position="2013"/>
    </location>
</feature>
<feature type="region of interest" description="Disordered" evidence="14">
    <location>
        <begin position="2228"/>
        <end position="2263"/>
    </location>
</feature>
<feature type="compositionally biased region" description="Polar residues" evidence="14">
    <location>
        <begin position="472"/>
        <end position="504"/>
    </location>
</feature>
<feature type="region of interest" description="Disordered" evidence="14">
    <location>
        <begin position="1"/>
        <end position="34"/>
    </location>
</feature>
<evidence type="ECO:0000256" key="4">
    <source>
        <dbReference type="ARBA" id="ARBA00022499"/>
    </source>
</evidence>
<keyword evidence="8" id="KW-0539">Nucleus</keyword>
<feature type="compositionally biased region" description="Polar residues" evidence="14">
    <location>
        <begin position="1527"/>
        <end position="1546"/>
    </location>
</feature>
<evidence type="ECO:0000256" key="14">
    <source>
        <dbReference type="SAM" id="MobiDB-lite"/>
    </source>
</evidence>
<evidence type="ECO:0000313" key="17">
    <source>
        <dbReference type="Proteomes" id="UP000786811"/>
    </source>
</evidence>
<evidence type="ECO:0000256" key="12">
    <source>
        <dbReference type="ARBA" id="ARBA00083294"/>
    </source>
</evidence>
<gene>
    <name evidence="16" type="ORF">HICCMSTLAB_LOCUS8720</name>
</gene>
<feature type="region of interest" description="Disordered" evidence="14">
    <location>
        <begin position="384"/>
        <end position="647"/>
    </location>
</feature>
<keyword evidence="6" id="KW-0805">Transcription regulation</keyword>
<keyword evidence="3" id="KW-0678">Repressor</keyword>
<feature type="compositionally biased region" description="Low complexity" evidence="14">
    <location>
        <begin position="575"/>
        <end position="592"/>
    </location>
</feature>
<feature type="coiled-coil region" evidence="13">
    <location>
        <begin position="239"/>
        <end position="266"/>
    </location>
</feature>
<evidence type="ECO:0000256" key="7">
    <source>
        <dbReference type="ARBA" id="ARBA00023163"/>
    </source>
</evidence>
<evidence type="ECO:0000256" key="1">
    <source>
        <dbReference type="ARBA" id="ARBA00004324"/>
    </source>
</evidence>
<feature type="compositionally biased region" description="Basic and acidic residues" evidence="14">
    <location>
        <begin position="1433"/>
        <end position="1444"/>
    </location>
</feature>